<dbReference type="GeneID" id="20233530"/>
<feature type="compositionally biased region" description="Basic and acidic residues" evidence="1">
    <location>
        <begin position="26"/>
        <end position="44"/>
    </location>
</feature>
<accession>V3YXZ7</accession>
<evidence type="ECO:0000256" key="1">
    <source>
        <dbReference type="SAM" id="MobiDB-lite"/>
    </source>
</evidence>
<organism evidence="2 3">
    <name type="scientific">Lottia gigantea</name>
    <name type="common">Giant owl limpet</name>
    <dbReference type="NCBI Taxonomy" id="225164"/>
    <lineage>
        <taxon>Eukaryota</taxon>
        <taxon>Metazoa</taxon>
        <taxon>Spiralia</taxon>
        <taxon>Lophotrochozoa</taxon>
        <taxon>Mollusca</taxon>
        <taxon>Gastropoda</taxon>
        <taxon>Patellogastropoda</taxon>
        <taxon>Lottioidea</taxon>
        <taxon>Lottiidae</taxon>
        <taxon>Lottia</taxon>
    </lineage>
</organism>
<dbReference type="Proteomes" id="UP000030746">
    <property type="component" value="Unassembled WGS sequence"/>
</dbReference>
<dbReference type="CTD" id="20233530"/>
<reference evidence="2 3" key="1">
    <citation type="journal article" date="2013" name="Nature">
        <title>Insights into bilaterian evolution from three spiralian genomes.</title>
        <authorList>
            <person name="Simakov O."/>
            <person name="Marletaz F."/>
            <person name="Cho S.J."/>
            <person name="Edsinger-Gonzales E."/>
            <person name="Havlak P."/>
            <person name="Hellsten U."/>
            <person name="Kuo D.H."/>
            <person name="Larsson T."/>
            <person name="Lv J."/>
            <person name="Arendt D."/>
            <person name="Savage R."/>
            <person name="Osoegawa K."/>
            <person name="de Jong P."/>
            <person name="Grimwood J."/>
            <person name="Chapman J.A."/>
            <person name="Shapiro H."/>
            <person name="Aerts A."/>
            <person name="Otillar R.P."/>
            <person name="Terry A.Y."/>
            <person name="Boore J.L."/>
            <person name="Grigoriev I.V."/>
            <person name="Lindberg D.R."/>
            <person name="Seaver E.C."/>
            <person name="Weisblat D.A."/>
            <person name="Putnam N.H."/>
            <person name="Rokhsar D.S."/>
        </authorList>
    </citation>
    <scope>NUCLEOTIDE SEQUENCE [LARGE SCALE GENOMIC DNA]</scope>
</reference>
<protein>
    <submittedName>
        <fullName evidence="2">Uncharacterized protein</fullName>
    </submittedName>
</protein>
<evidence type="ECO:0000313" key="3">
    <source>
        <dbReference type="Proteomes" id="UP000030746"/>
    </source>
</evidence>
<feature type="non-terminal residue" evidence="2">
    <location>
        <position position="1"/>
    </location>
</feature>
<feature type="region of interest" description="Disordered" evidence="1">
    <location>
        <begin position="1"/>
        <end position="52"/>
    </location>
</feature>
<dbReference type="KEGG" id="lgi:LOTGIDRAFT_134240"/>
<gene>
    <name evidence="2" type="ORF">LOTGIDRAFT_134240</name>
</gene>
<dbReference type="EMBL" id="KB203827">
    <property type="protein sequence ID" value="ESO82973.1"/>
    <property type="molecule type" value="Genomic_DNA"/>
</dbReference>
<keyword evidence="3" id="KW-1185">Reference proteome</keyword>
<dbReference type="RefSeq" id="XP_009066341.1">
    <property type="nucleotide sequence ID" value="XM_009068093.1"/>
</dbReference>
<sequence length="52" mass="5927">AQDPNSRQNHDFRQGSTKVPTLDKTVTLDKEAQDPNSRQNHDLRQGSTRPQL</sequence>
<proteinExistence type="predicted"/>
<name>V3YXZ7_LOTGI</name>
<dbReference type="AlphaFoldDB" id="V3YXZ7"/>
<evidence type="ECO:0000313" key="2">
    <source>
        <dbReference type="EMBL" id="ESO82973.1"/>
    </source>
</evidence>
<dbReference type="HOGENOM" id="CLU_3093464_0_0_1"/>